<organism evidence="3 4">
    <name type="scientific">Jiangella alkaliphila</name>
    <dbReference type="NCBI Taxonomy" id="419479"/>
    <lineage>
        <taxon>Bacteria</taxon>
        <taxon>Bacillati</taxon>
        <taxon>Actinomycetota</taxon>
        <taxon>Actinomycetes</taxon>
        <taxon>Jiangellales</taxon>
        <taxon>Jiangellaceae</taxon>
        <taxon>Jiangella</taxon>
    </lineage>
</organism>
<dbReference type="OrthoDB" id="668782at2"/>
<protein>
    <submittedName>
        <fullName evidence="3">Uncharacterized conserved protein</fullName>
    </submittedName>
</protein>
<dbReference type="SUPFAM" id="SSF54909">
    <property type="entry name" value="Dimeric alpha+beta barrel"/>
    <property type="match status" value="1"/>
</dbReference>
<reference evidence="4" key="1">
    <citation type="submission" date="2016-10" db="EMBL/GenBank/DDBJ databases">
        <authorList>
            <person name="Varghese N."/>
            <person name="Submissions S."/>
        </authorList>
    </citation>
    <scope>NUCLEOTIDE SEQUENCE [LARGE SCALE GENOMIC DNA]</scope>
    <source>
        <strain evidence="4">DSM 45079</strain>
    </source>
</reference>
<comment type="similarity">
    <text evidence="1">Belongs to the YciI family.</text>
</comment>
<feature type="domain" description="YCII-related" evidence="2">
    <location>
        <begin position="1"/>
        <end position="110"/>
    </location>
</feature>
<dbReference type="InterPro" id="IPR005545">
    <property type="entry name" value="YCII"/>
</dbReference>
<dbReference type="InterPro" id="IPR011008">
    <property type="entry name" value="Dimeric_a/b-barrel"/>
</dbReference>
<dbReference type="RefSeq" id="WP_046770915.1">
    <property type="nucleotide sequence ID" value="NZ_LBMC01000037.1"/>
</dbReference>
<dbReference type="PANTHER" id="PTHR35174:SF3">
    <property type="entry name" value="BLL7171 PROTEIN"/>
    <property type="match status" value="1"/>
</dbReference>
<dbReference type="Proteomes" id="UP000182977">
    <property type="component" value="Chromosome I"/>
</dbReference>
<dbReference type="PANTHER" id="PTHR35174">
    <property type="entry name" value="BLL7171 PROTEIN-RELATED"/>
    <property type="match status" value="1"/>
</dbReference>
<dbReference type="Pfam" id="PF03795">
    <property type="entry name" value="YCII"/>
    <property type="match status" value="1"/>
</dbReference>
<dbReference type="AlphaFoldDB" id="A0A1H2J7H5"/>
<evidence type="ECO:0000313" key="4">
    <source>
        <dbReference type="Proteomes" id="UP000182977"/>
    </source>
</evidence>
<dbReference type="Gene3D" id="3.30.70.1060">
    <property type="entry name" value="Dimeric alpha+beta barrel"/>
    <property type="match status" value="1"/>
</dbReference>
<evidence type="ECO:0000256" key="1">
    <source>
        <dbReference type="ARBA" id="ARBA00007689"/>
    </source>
</evidence>
<name>A0A1H2J7H5_9ACTN</name>
<accession>A0A1H2J7H5</accession>
<keyword evidence="4" id="KW-1185">Reference proteome</keyword>
<sequence length="113" mass="12100">MRYALMFYAEPGHDDDRPEAERVAVQAEYEALGNDPRFLSGAQLQPAETATSVRVAGGRTLLTDGPFADTKEVLGGICLIEAADLDEAIEVAARVPAARYGGVVEVRPLVALR</sequence>
<evidence type="ECO:0000313" key="3">
    <source>
        <dbReference type="EMBL" id="SDU52126.1"/>
    </source>
</evidence>
<dbReference type="EMBL" id="LT629791">
    <property type="protein sequence ID" value="SDU52126.1"/>
    <property type="molecule type" value="Genomic_DNA"/>
</dbReference>
<evidence type="ECO:0000259" key="2">
    <source>
        <dbReference type="Pfam" id="PF03795"/>
    </source>
</evidence>
<dbReference type="STRING" id="419479.SAMN04488563_2369"/>
<proteinExistence type="inferred from homology"/>
<gene>
    <name evidence="3" type="ORF">SAMN04488563_2369</name>
</gene>